<reference evidence="1 2" key="1">
    <citation type="submission" date="2009-01" db="EMBL/GenBank/DDBJ databases">
        <title>Complete sequence of chromosome of Methylobacterium nodulans ORS 2060.</title>
        <authorList>
            <consortium name="US DOE Joint Genome Institute"/>
            <person name="Lucas S."/>
            <person name="Copeland A."/>
            <person name="Lapidus A."/>
            <person name="Glavina del Rio T."/>
            <person name="Dalin E."/>
            <person name="Tice H."/>
            <person name="Bruce D."/>
            <person name="Goodwin L."/>
            <person name="Pitluck S."/>
            <person name="Sims D."/>
            <person name="Brettin T."/>
            <person name="Detter J.C."/>
            <person name="Han C."/>
            <person name="Larimer F."/>
            <person name="Land M."/>
            <person name="Hauser L."/>
            <person name="Kyrpides N."/>
            <person name="Ivanova N."/>
            <person name="Marx C.J."/>
            <person name="Richardson P."/>
        </authorList>
    </citation>
    <scope>NUCLEOTIDE SEQUENCE [LARGE SCALE GENOMIC DNA]</scope>
    <source>
        <strain evidence="2">LMG 21967 / CNCM I-2342 / ORS 2060</strain>
    </source>
</reference>
<evidence type="ECO:0000313" key="1">
    <source>
        <dbReference type="EMBL" id="ACL61105.1"/>
    </source>
</evidence>
<sequence length="227" mass="26408">MRESSRRINLLSTLNSTKSYLEIGVETGGTFIEVEAEYKVGVDINFLFDTEALGNERVKFFRQPSDEFFSHNKYVFDLVFIDGLHTFEQTLRDFMNSLVFTHERSIIIIDDVFPSDVYSSLRGHFDAVGFRHQAGGSGHDWHGDVYKLIFFIHDFMPTLSYATINEGLNKQTVVWRENRKKFSPIFNDVEPISRLDYFSMLKNKEIMNFISEASLPSYIKLPDVRSR</sequence>
<protein>
    <recommendedName>
        <fullName evidence="3">Class I SAM-dependent methyltransferase</fullName>
    </recommendedName>
</protein>
<evidence type="ECO:0008006" key="3">
    <source>
        <dbReference type="Google" id="ProtNLM"/>
    </source>
</evidence>
<dbReference type="RefSeq" id="WP_015932687.1">
    <property type="nucleotide sequence ID" value="NC_011894.1"/>
</dbReference>
<dbReference type="eggNOG" id="COG1196">
    <property type="taxonomic scope" value="Bacteria"/>
</dbReference>
<dbReference type="STRING" id="460265.Mnod_6303"/>
<dbReference type="Proteomes" id="UP000008207">
    <property type="component" value="Chromosome"/>
</dbReference>
<proteinExistence type="predicted"/>
<organism evidence="1 2">
    <name type="scientific">Methylobacterium nodulans (strain LMG 21967 / CNCM I-2342 / ORS 2060)</name>
    <dbReference type="NCBI Taxonomy" id="460265"/>
    <lineage>
        <taxon>Bacteria</taxon>
        <taxon>Pseudomonadati</taxon>
        <taxon>Pseudomonadota</taxon>
        <taxon>Alphaproteobacteria</taxon>
        <taxon>Hyphomicrobiales</taxon>
        <taxon>Methylobacteriaceae</taxon>
        <taxon>Methylobacterium</taxon>
    </lineage>
</organism>
<dbReference type="Pfam" id="PF13578">
    <property type="entry name" value="Methyltransf_24"/>
    <property type="match status" value="1"/>
</dbReference>
<dbReference type="AlphaFoldDB" id="B8IAR0"/>
<gene>
    <name evidence="1" type="ordered locus">Mnod_6303</name>
</gene>
<dbReference type="KEGG" id="mno:Mnod_6303"/>
<dbReference type="EMBL" id="CP001349">
    <property type="protein sequence ID" value="ACL61105.1"/>
    <property type="molecule type" value="Genomic_DNA"/>
</dbReference>
<dbReference type="OrthoDB" id="799111at2"/>
<dbReference type="Gene3D" id="3.40.50.150">
    <property type="entry name" value="Vaccinia Virus protein VP39"/>
    <property type="match status" value="1"/>
</dbReference>
<accession>B8IAR0</accession>
<dbReference type="HOGENOM" id="CLU_084471_1_0_5"/>
<keyword evidence="2" id="KW-1185">Reference proteome</keyword>
<dbReference type="SUPFAM" id="SSF53335">
    <property type="entry name" value="S-adenosyl-L-methionine-dependent methyltransferases"/>
    <property type="match status" value="1"/>
</dbReference>
<name>B8IAR0_METNO</name>
<dbReference type="InterPro" id="IPR029063">
    <property type="entry name" value="SAM-dependent_MTases_sf"/>
</dbReference>
<evidence type="ECO:0000313" key="2">
    <source>
        <dbReference type="Proteomes" id="UP000008207"/>
    </source>
</evidence>